<evidence type="ECO:0008006" key="9">
    <source>
        <dbReference type="Google" id="ProtNLM"/>
    </source>
</evidence>
<accession>A0AAV9Q1B4</accession>
<feature type="repeat" description="ANK" evidence="2">
    <location>
        <begin position="739"/>
        <end position="771"/>
    </location>
</feature>
<comment type="caution">
    <text evidence="7">The sequence shown here is derived from an EMBL/GenBank/DDBJ whole genome shotgun (WGS) entry which is preliminary data.</text>
</comment>
<dbReference type="SMART" id="SM00248">
    <property type="entry name" value="ANK"/>
    <property type="match status" value="2"/>
</dbReference>
<evidence type="ECO:0000256" key="4">
    <source>
        <dbReference type="SAM" id="SignalP"/>
    </source>
</evidence>
<dbReference type="Proteomes" id="UP001345827">
    <property type="component" value="Unassembled WGS sequence"/>
</dbReference>
<reference evidence="7 8" key="1">
    <citation type="submission" date="2023-06" db="EMBL/GenBank/DDBJ databases">
        <title>Black Yeasts Isolated from many extreme environments.</title>
        <authorList>
            <person name="Coleine C."/>
            <person name="Stajich J.E."/>
            <person name="Selbmann L."/>
        </authorList>
    </citation>
    <scope>NUCLEOTIDE SEQUENCE [LARGE SCALE GENOMIC DNA]</scope>
    <source>
        <strain evidence="7 8">CCFEE 5887</strain>
    </source>
</reference>
<dbReference type="Pfam" id="PF24883">
    <property type="entry name" value="NPHP3_N"/>
    <property type="match status" value="1"/>
</dbReference>
<dbReference type="Gene3D" id="3.40.50.300">
    <property type="entry name" value="P-loop containing nucleotide triphosphate hydrolases"/>
    <property type="match status" value="1"/>
</dbReference>
<dbReference type="InterPro" id="IPR036770">
    <property type="entry name" value="Ankyrin_rpt-contain_sf"/>
</dbReference>
<evidence type="ECO:0000259" key="6">
    <source>
        <dbReference type="Pfam" id="PF24883"/>
    </source>
</evidence>
<protein>
    <recommendedName>
        <fullName evidence="9">NACHT domain-containing protein</fullName>
    </recommendedName>
</protein>
<evidence type="ECO:0000313" key="7">
    <source>
        <dbReference type="EMBL" id="KAK5531947.1"/>
    </source>
</evidence>
<keyword evidence="1" id="KW-0677">Repeat</keyword>
<feature type="compositionally biased region" description="Low complexity" evidence="3">
    <location>
        <begin position="621"/>
        <end position="632"/>
    </location>
</feature>
<dbReference type="EMBL" id="JAXLQG010000016">
    <property type="protein sequence ID" value="KAK5531947.1"/>
    <property type="molecule type" value="Genomic_DNA"/>
</dbReference>
<feature type="domain" description="GPI inositol-deacylase winged helix" evidence="5">
    <location>
        <begin position="474"/>
        <end position="562"/>
    </location>
</feature>
<feature type="region of interest" description="Disordered" evidence="3">
    <location>
        <begin position="621"/>
        <end position="646"/>
    </location>
</feature>
<feature type="compositionally biased region" description="Basic and acidic residues" evidence="3">
    <location>
        <begin position="634"/>
        <end position="646"/>
    </location>
</feature>
<keyword evidence="2" id="KW-0040">ANK repeat</keyword>
<dbReference type="SUPFAM" id="SSF48403">
    <property type="entry name" value="Ankyrin repeat"/>
    <property type="match status" value="1"/>
</dbReference>
<gene>
    <name evidence="7" type="ORF">LTR25_008277</name>
</gene>
<feature type="signal peptide" evidence="4">
    <location>
        <begin position="1"/>
        <end position="23"/>
    </location>
</feature>
<evidence type="ECO:0000256" key="3">
    <source>
        <dbReference type="SAM" id="MobiDB-lite"/>
    </source>
</evidence>
<dbReference type="InterPro" id="IPR027417">
    <property type="entry name" value="P-loop_NTPase"/>
</dbReference>
<evidence type="ECO:0000259" key="5">
    <source>
        <dbReference type="Pfam" id="PF22939"/>
    </source>
</evidence>
<feature type="domain" description="Nephrocystin 3-like N-terminal" evidence="6">
    <location>
        <begin position="199"/>
        <end position="363"/>
    </location>
</feature>
<dbReference type="Pfam" id="PF12796">
    <property type="entry name" value="Ank_2"/>
    <property type="match status" value="1"/>
</dbReference>
<dbReference type="PROSITE" id="PS50297">
    <property type="entry name" value="ANK_REP_REGION"/>
    <property type="match status" value="1"/>
</dbReference>
<dbReference type="InterPro" id="IPR054471">
    <property type="entry name" value="GPIID_WHD"/>
</dbReference>
<feature type="chain" id="PRO_5043407054" description="NACHT domain-containing protein" evidence="4">
    <location>
        <begin position="24"/>
        <end position="803"/>
    </location>
</feature>
<organism evidence="7 8">
    <name type="scientific">Vermiconidia calcicola</name>
    <dbReference type="NCBI Taxonomy" id="1690605"/>
    <lineage>
        <taxon>Eukaryota</taxon>
        <taxon>Fungi</taxon>
        <taxon>Dikarya</taxon>
        <taxon>Ascomycota</taxon>
        <taxon>Pezizomycotina</taxon>
        <taxon>Dothideomycetes</taxon>
        <taxon>Dothideomycetidae</taxon>
        <taxon>Mycosphaerellales</taxon>
        <taxon>Extremaceae</taxon>
        <taxon>Vermiconidia</taxon>
    </lineage>
</organism>
<dbReference type="InterPro" id="IPR056884">
    <property type="entry name" value="NPHP3-like_N"/>
</dbReference>
<evidence type="ECO:0000313" key="8">
    <source>
        <dbReference type="Proteomes" id="UP001345827"/>
    </source>
</evidence>
<dbReference type="InterPro" id="IPR002110">
    <property type="entry name" value="Ankyrin_rpt"/>
</dbReference>
<keyword evidence="8" id="KW-1185">Reference proteome</keyword>
<dbReference type="SUPFAM" id="SSF52540">
    <property type="entry name" value="P-loop containing nucleoside triphosphate hydrolases"/>
    <property type="match status" value="1"/>
</dbReference>
<dbReference type="PANTHER" id="PTHR10039">
    <property type="entry name" value="AMELOGENIN"/>
    <property type="match status" value="1"/>
</dbReference>
<dbReference type="AlphaFoldDB" id="A0AAV9Q1B4"/>
<proteinExistence type="predicted"/>
<evidence type="ECO:0000256" key="2">
    <source>
        <dbReference type="PROSITE-ProRule" id="PRU00023"/>
    </source>
</evidence>
<keyword evidence="4" id="KW-0732">Signal</keyword>
<dbReference type="PANTHER" id="PTHR10039:SF16">
    <property type="entry name" value="GPI INOSITOL-DEACYLASE"/>
    <property type="match status" value="1"/>
</dbReference>
<dbReference type="Pfam" id="PF22939">
    <property type="entry name" value="WHD_GPIID"/>
    <property type="match status" value="1"/>
</dbReference>
<dbReference type="PROSITE" id="PS50088">
    <property type="entry name" value="ANK_REPEAT"/>
    <property type="match status" value="1"/>
</dbReference>
<name>A0AAV9Q1B4_9PEZI</name>
<sequence length="803" mass="89787">MTDPLSIATGVAGLLSLAGTVISQCYHYGSGVADAPEEAKKIAFEVTSLSGLLVGIQNLAKHHEFPTQDIRPDLQECRTSLLSLSTKLQKHAPQATKSSKEQLMKRLLWPLRKTDCEHHIVALERNKRSLSLALDTFSAEALMNQNTTLEYISDTLSDLSLEVKSDHANHRRQRILDWLSEYPYEAQYRRGYQLHCFKTCKWLLEHSEFVKWSQRRSSLLWMHGQAGSGKTIATSYVMHHLRHHLAAERHLLAYFYYDASTTESLTPETFFGAVVKQFCAQLPHIPNDVADAYSQAANRVGTPKQASQAELQRFLLELLRETTAAIIVIDGLDETPDYGVVCDFLTSIVMSGQYPLRVFISSRPEVDLRRRLGQFQEIAVLEAATEDDISLYVQSRINHDHRLRHMSDKMKQRVEFSLRADCHGMFRWVQCQLNAISGLRTDAAIKQALNTLPSSLEGAYSRILRTIAPEDVIFAQRALPWLAYASTPLTLPELAAAVVLEPKGLLDAGGSLDPDLALNDPADILEICGSLVSFNTLSGTARLAHHSVREFLTQRLDCTSEFYTPIGPSHRLIAESCLSYLLLDDFASGPRYPADFTHVLSSYPLLRYAATNWPFHVSMASQNSSSRSNPSPHDGNETRTETERQTERDLLPLILRLMTPHQGKPNAHFLFWLQIVLSDSRHGYIPPDSDLARATPLYYAASYGLVETVRALVRRPPPSGGRAEDADADLDLNASAGRYGGTAMHAAVWRQRPEILKILLDAGADPGVRDDNDMTPPELALWSKKTAMMALFPHGVRVEAKWS</sequence>
<dbReference type="Gene3D" id="1.25.40.20">
    <property type="entry name" value="Ankyrin repeat-containing domain"/>
    <property type="match status" value="1"/>
</dbReference>
<evidence type="ECO:0000256" key="1">
    <source>
        <dbReference type="ARBA" id="ARBA00022737"/>
    </source>
</evidence>